<evidence type="ECO:0000313" key="2">
    <source>
        <dbReference type="Proteomes" id="UP000091857"/>
    </source>
</evidence>
<keyword evidence="2" id="KW-1185">Reference proteome</keyword>
<dbReference type="EMBL" id="CM004390">
    <property type="protein sequence ID" value="OAY52054.1"/>
    <property type="molecule type" value="Genomic_DNA"/>
</dbReference>
<accession>A0A251LGP5</accession>
<evidence type="ECO:0000313" key="1">
    <source>
        <dbReference type="EMBL" id="OAY52054.1"/>
    </source>
</evidence>
<gene>
    <name evidence="1" type="ORF">MANES_04G053700</name>
</gene>
<dbReference type="AlphaFoldDB" id="A0A251LGP5"/>
<dbReference type="Gramene" id="Manes.04G053700.2.v8.1">
    <property type="protein sequence ID" value="Manes.04G053700.2.v8.1.CDS.1"/>
    <property type="gene ID" value="Manes.04G053700.v8.1"/>
</dbReference>
<dbReference type="EMBL" id="CM004390">
    <property type="protein sequence ID" value="OAY52052.1"/>
    <property type="molecule type" value="Genomic_DNA"/>
</dbReference>
<sequence length="129" mass="14512">MVKNNKATFAYYASLLAIMIPDLRTQLDNTLADLRIVCYEVKLPSGADAVLIDLNLQTEFDYPQILVVFGCFILLPFKNINQMNYPNYMSNQIQEMRALLGVDPQAAVHIPFSMRKAEAIQSMMGSSSD</sequence>
<organism evidence="1 2">
    <name type="scientific">Manihot esculenta</name>
    <name type="common">Cassava</name>
    <name type="synonym">Jatropha manihot</name>
    <dbReference type="NCBI Taxonomy" id="3983"/>
    <lineage>
        <taxon>Eukaryota</taxon>
        <taxon>Viridiplantae</taxon>
        <taxon>Streptophyta</taxon>
        <taxon>Embryophyta</taxon>
        <taxon>Tracheophyta</taxon>
        <taxon>Spermatophyta</taxon>
        <taxon>Magnoliopsida</taxon>
        <taxon>eudicotyledons</taxon>
        <taxon>Gunneridae</taxon>
        <taxon>Pentapetalae</taxon>
        <taxon>rosids</taxon>
        <taxon>fabids</taxon>
        <taxon>Malpighiales</taxon>
        <taxon>Euphorbiaceae</taxon>
        <taxon>Crotonoideae</taxon>
        <taxon>Manihoteae</taxon>
        <taxon>Manihot</taxon>
    </lineage>
</organism>
<proteinExistence type="predicted"/>
<name>A0A251LGP5_MANES</name>
<dbReference type="Proteomes" id="UP000091857">
    <property type="component" value="Chromosome 4"/>
</dbReference>
<dbReference type="EMBL" id="CM004390">
    <property type="protein sequence ID" value="OAY52053.1"/>
    <property type="molecule type" value="Genomic_DNA"/>
</dbReference>
<protein>
    <submittedName>
        <fullName evidence="1">Uncharacterized protein</fullName>
    </submittedName>
</protein>
<reference evidence="1 2" key="1">
    <citation type="submission" date="2016-02" db="EMBL/GenBank/DDBJ databases">
        <title>WGS assembly of Manihot esculenta.</title>
        <authorList>
            <person name="Bredeson J.V."/>
            <person name="Prochnik S.E."/>
            <person name="Lyons J.B."/>
            <person name="Schmutz J."/>
            <person name="Grimwood J."/>
            <person name="Vrebalov J."/>
            <person name="Bart R.S."/>
            <person name="Amuge T."/>
            <person name="Ferguson M.E."/>
            <person name="Green R."/>
            <person name="Putnam N."/>
            <person name="Stites J."/>
            <person name="Rounsley S."/>
            <person name="Rokhsar D.S."/>
        </authorList>
    </citation>
    <scope>NUCLEOTIDE SEQUENCE [LARGE SCALE GENOMIC DNA]</scope>
    <source>
        <strain evidence="2">cv. AM560-2</strain>
        <tissue evidence="1">Leaf</tissue>
    </source>
</reference>